<accession>A0A2P5HJE6</accession>
<evidence type="ECO:0000256" key="1">
    <source>
        <dbReference type="SAM" id="SignalP"/>
    </source>
</evidence>
<reference evidence="2" key="1">
    <citation type="submission" date="2017-09" db="EMBL/GenBank/DDBJ databases">
        <title>Polyketide synthases of a Diaporthe helianthi virulent isolate.</title>
        <authorList>
            <person name="Baroncelli R."/>
        </authorList>
    </citation>
    <scope>NUCLEOTIDE SEQUENCE [LARGE SCALE GENOMIC DNA]</scope>
    <source>
        <strain evidence="2">7/96</strain>
    </source>
</reference>
<keyword evidence="1" id="KW-0732">Signal</keyword>
<dbReference type="InParanoid" id="A0A2P5HJE6"/>
<organism evidence="2 3">
    <name type="scientific">Diaporthe helianthi</name>
    <dbReference type="NCBI Taxonomy" id="158607"/>
    <lineage>
        <taxon>Eukaryota</taxon>
        <taxon>Fungi</taxon>
        <taxon>Dikarya</taxon>
        <taxon>Ascomycota</taxon>
        <taxon>Pezizomycotina</taxon>
        <taxon>Sordariomycetes</taxon>
        <taxon>Sordariomycetidae</taxon>
        <taxon>Diaporthales</taxon>
        <taxon>Diaporthaceae</taxon>
        <taxon>Diaporthe</taxon>
    </lineage>
</organism>
<proteinExistence type="predicted"/>
<protein>
    <submittedName>
        <fullName evidence="2">Uncharacterized protein</fullName>
    </submittedName>
</protein>
<dbReference type="EMBL" id="MAVT02001660">
    <property type="protein sequence ID" value="POS70379.1"/>
    <property type="molecule type" value="Genomic_DNA"/>
</dbReference>
<dbReference type="Proteomes" id="UP000094444">
    <property type="component" value="Unassembled WGS sequence"/>
</dbReference>
<sequence>MYHSCILLFSLVPILGLALPTTTPSTGTNTAPTGNIISLSRQVQQTPKINSLANITNQFATINYFPDPEVSCSGRHLYDETSTWSADLTAAVTSTTKEGIFGTCDAGSEVNGSGNLAWKSGRVQVYYCNHGFTPNPCSVNEYWRANVSFTMLSRIPIFHVLECSRIQYFRARSRTNVTIRISLHKNAARMEEDGSKFPTGARRLVVIPQIRTAALGQNAEQNYMVLRRTWFQIPPALDFSR</sequence>
<feature type="signal peptide" evidence="1">
    <location>
        <begin position="1"/>
        <end position="18"/>
    </location>
</feature>
<gene>
    <name evidence="2" type="ORF">DHEL01_v211226</name>
</gene>
<evidence type="ECO:0000313" key="2">
    <source>
        <dbReference type="EMBL" id="POS70379.1"/>
    </source>
</evidence>
<dbReference type="STRING" id="158607.A0A2P5HJE6"/>
<name>A0A2P5HJE6_DIAHE</name>
<keyword evidence="3" id="KW-1185">Reference proteome</keyword>
<comment type="caution">
    <text evidence="2">The sequence shown here is derived from an EMBL/GenBank/DDBJ whole genome shotgun (WGS) entry which is preliminary data.</text>
</comment>
<feature type="chain" id="PRO_5015146324" evidence="1">
    <location>
        <begin position="19"/>
        <end position="241"/>
    </location>
</feature>
<dbReference type="OrthoDB" id="5214310at2759"/>
<evidence type="ECO:0000313" key="3">
    <source>
        <dbReference type="Proteomes" id="UP000094444"/>
    </source>
</evidence>
<dbReference type="AlphaFoldDB" id="A0A2P5HJE6"/>